<name>A0A1F6WNE6_9BACT</name>
<proteinExistence type="predicted"/>
<dbReference type="Proteomes" id="UP000179448">
    <property type="component" value="Unassembled WGS sequence"/>
</dbReference>
<reference evidence="1 2" key="1">
    <citation type="journal article" date="2016" name="Nat. Commun.">
        <title>Thousands of microbial genomes shed light on interconnected biogeochemical processes in an aquifer system.</title>
        <authorList>
            <person name="Anantharaman K."/>
            <person name="Brown C.T."/>
            <person name="Hug L.A."/>
            <person name="Sharon I."/>
            <person name="Castelle C.J."/>
            <person name="Probst A.J."/>
            <person name="Thomas B.C."/>
            <person name="Singh A."/>
            <person name="Wilkins M.J."/>
            <person name="Karaoz U."/>
            <person name="Brodie E.L."/>
            <person name="Williams K.H."/>
            <person name="Hubbard S.S."/>
            <person name="Banfield J.F."/>
        </authorList>
    </citation>
    <scope>NUCLEOTIDE SEQUENCE [LARGE SCALE GENOMIC DNA]</scope>
</reference>
<accession>A0A1F6WNE6</accession>
<dbReference type="AlphaFoldDB" id="A0A1F6WNE6"/>
<gene>
    <name evidence="1" type="ORF">A2997_02580</name>
</gene>
<evidence type="ECO:0000313" key="2">
    <source>
        <dbReference type="Proteomes" id="UP000179448"/>
    </source>
</evidence>
<dbReference type="EMBL" id="MFUQ01000019">
    <property type="protein sequence ID" value="OGI83354.1"/>
    <property type="molecule type" value="Genomic_DNA"/>
</dbReference>
<organism evidence="1 2">
    <name type="scientific">Candidatus Nomurabacteria bacterium RIFCSPLOWO2_01_FULL_36_10b</name>
    <dbReference type="NCBI Taxonomy" id="1801766"/>
    <lineage>
        <taxon>Bacteria</taxon>
        <taxon>Candidatus Nomuraibacteriota</taxon>
    </lineage>
</organism>
<protein>
    <submittedName>
        <fullName evidence="1">Uncharacterized protein</fullName>
    </submittedName>
</protein>
<sequence>MNNSNSRKIPAEVAKKIIKNKYTDVVIVYPKLGIKFGTCGHKQWSAFCSLTPLNEEKEFLDEFFSILKKNPIIIFRKKENESGFFFEIETKVKKEFIERHTLLNISSLQNDSIPMLFVISGEFKRDRNMRDFLNLYEKNGYFDLRYGETTFEIRRSLYGKT</sequence>
<evidence type="ECO:0000313" key="1">
    <source>
        <dbReference type="EMBL" id="OGI83354.1"/>
    </source>
</evidence>
<comment type="caution">
    <text evidence="1">The sequence shown here is derived from an EMBL/GenBank/DDBJ whole genome shotgun (WGS) entry which is preliminary data.</text>
</comment>